<comment type="caution">
    <text evidence="1">The sequence shown here is derived from an EMBL/GenBank/DDBJ whole genome shotgun (WGS) entry which is preliminary data.</text>
</comment>
<dbReference type="Proteomes" id="UP001465755">
    <property type="component" value="Unassembled WGS sequence"/>
</dbReference>
<proteinExistence type="predicted"/>
<dbReference type="EMBL" id="JALJOQ010000328">
    <property type="protein sequence ID" value="KAK9784870.1"/>
    <property type="molecule type" value="Genomic_DNA"/>
</dbReference>
<sequence>MASSSTGPCPKAIECREDLRRESLTEVSRGALRDLFYRALAKAQALPARVRSKGALDPDQLVRCKPGVDLKKAFDFDRCAADVYSRRFEELLSEDAMFRFRSMIGESVWWYRAGTSSVADFMDQESKMTVSLMIKGVRTAPQGCPLLEVLYMYKTRANENVQPVETLLSQLMAMYKQSIAEHNDSKRDVKAEVVEVMLL</sequence>
<organism evidence="1 2">
    <name type="scientific">Symbiochloris irregularis</name>
    <dbReference type="NCBI Taxonomy" id="706552"/>
    <lineage>
        <taxon>Eukaryota</taxon>
        <taxon>Viridiplantae</taxon>
        <taxon>Chlorophyta</taxon>
        <taxon>core chlorophytes</taxon>
        <taxon>Trebouxiophyceae</taxon>
        <taxon>Trebouxiales</taxon>
        <taxon>Trebouxiaceae</taxon>
        <taxon>Symbiochloris</taxon>
    </lineage>
</organism>
<evidence type="ECO:0000313" key="1">
    <source>
        <dbReference type="EMBL" id="KAK9784870.1"/>
    </source>
</evidence>
<evidence type="ECO:0000313" key="2">
    <source>
        <dbReference type="Proteomes" id="UP001465755"/>
    </source>
</evidence>
<accession>A0AAW1NI32</accession>
<protein>
    <submittedName>
        <fullName evidence="1">Uncharacterized protein</fullName>
    </submittedName>
</protein>
<keyword evidence="2" id="KW-1185">Reference proteome</keyword>
<gene>
    <name evidence="1" type="ORF">WJX73_001256</name>
</gene>
<reference evidence="1 2" key="1">
    <citation type="journal article" date="2024" name="Nat. Commun.">
        <title>Phylogenomics reveals the evolutionary origins of lichenization in chlorophyte algae.</title>
        <authorList>
            <person name="Puginier C."/>
            <person name="Libourel C."/>
            <person name="Otte J."/>
            <person name="Skaloud P."/>
            <person name="Haon M."/>
            <person name="Grisel S."/>
            <person name="Petersen M."/>
            <person name="Berrin J.G."/>
            <person name="Delaux P.M."/>
            <person name="Dal Grande F."/>
            <person name="Keller J."/>
        </authorList>
    </citation>
    <scope>NUCLEOTIDE SEQUENCE [LARGE SCALE GENOMIC DNA]</scope>
    <source>
        <strain evidence="1 2">SAG 2036</strain>
    </source>
</reference>
<name>A0AAW1NI32_9CHLO</name>
<dbReference type="AlphaFoldDB" id="A0AAW1NI32"/>